<evidence type="ECO:0000313" key="3">
    <source>
        <dbReference type="EMBL" id="KAF6147778.1"/>
    </source>
</evidence>
<protein>
    <recommendedName>
        <fullName evidence="2">CID domain-containing protein</fullName>
    </recommendedName>
</protein>
<dbReference type="GO" id="GO:0005634">
    <property type="term" value="C:nucleus"/>
    <property type="evidence" value="ECO:0007669"/>
    <property type="project" value="UniProtKB-ARBA"/>
</dbReference>
<reference evidence="3 4" key="1">
    <citation type="journal article" date="2020" name="IScience">
        <title>Genome Sequencing of the Endangered Kingdonia uniflora (Circaeasteraceae, Ranunculales) Reveals Potential Mechanisms of Evolutionary Specialization.</title>
        <authorList>
            <person name="Sun Y."/>
            <person name="Deng T."/>
            <person name="Zhang A."/>
            <person name="Moore M.J."/>
            <person name="Landis J.B."/>
            <person name="Lin N."/>
            <person name="Zhang H."/>
            <person name="Zhang X."/>
            <person name="Huang J."/>
            <person name="Zhang X."/>
            <person name="Sun H."/>
            <person name="Wang H."/>
        </authorList>
    </citation>
    <scope>NUCLEOTIDE SEQUENCE [LARGE SCALE GENOMIC DNA]</scope>
    <source>
        <strain evidence="3">TB1705</strain>
        <tissue evidence="3">Leaf</tissue>
    </source>
</reference>
<name>A0A7J7LZ31_9MAGN</name>
<evidence type="ECO:0000259" key="2">
    <source>
        <dbReference type="PROSITE" id="PS51391"/>
    </source>
</evidence>
<accession>A0A7J7LZ31</accession>
<dbReference type="EMBL" id="JACGCM010001879">
    <property type="protein sequence ID" value="KAF6147778.1"/>
    <property type="molecule type" value="Genomic_DNA"/>
</dbReference>
<evidence type="ECO:0000313" key="4">
    <source>
        <dbReference type="Proteomes" id="UP000541444"/>
    </source>
</evidence>
<feature type="non-terminal residue" evidence="3">
    <location>
        <position position="1"/>
    </location>
</feature>
<keyword evidence="1" id="KW-0507">mRNA processing</keyword>
<dbReference type="SUPFAM" id="SSF48464">
    <property type="entry name" value="ENTH/VHS domain"/>
    <property type="match status" value="1"/>
</dbReference>
<dbReference type="Gene3D" id="1.25.40.90">
    <property type="match status" value="1"/>
</dbReference>
<dbReference type="Proteomes" id="UP000541444">
    <property type="component" value="Unassembled WGS sequence"/>
</dbReference>
<dbReference type="PROSITE" id="PS51391">
    <property type="entry name" value="CID"/>
    <property type="match status" value="1"/>
</dbReference>
<evidence type="ECO:0000256" key="1">
    <source>
        <dbReference type="ARBA" id="ARBA00022664"/>
    </source>
</evidence>
<feature type="domain" description="CID" evidence="2">
    <location>
        <begin position="46"/>
        <end position="160"/>
    </location>
</feature>
<dbReference type="PANTHER" id="PTHR12460:SF0">
    <property type="entry name" value="CID DOMAIN-CONTAINING PROTEIN-RELATED"/>
    <property type="match status" value="1"/>
</dbReference>
<dbReference type="SMART" id="SM00582">
    <property type="entry name" value="RPR"/>
    <property type="match status" value="1"/>
</dbReference>
<dbReference type="Pfam" id="PF04818">
    <property type="entry name" value="CID"/>
    <property type="match status" value="1"/>
</dbReference>
<dbReference type="InterPro" id="IPR008942">
    <property type="entry name" value="ENTH_VHS"/>
</dbReference>
<dbReference type="InterPro" id="IPR006569">
    <property type="entry name" value="CID_dom"/>
</dbReference>
<proteinExistence type="predicted"/>
<organism evidence="3 4">
    <name type="scientific">Kingdonia uniflora</name>
    <dbReference type="NCBI Taxonomy" id="39325"/>
    <lineage>
        <taxon>Eukaryota</taxon>
        <taxon>Viridiplantae</taxon>
        <taxon>Streptophyta</taxon>
        <taxon>Embryophyta</taxon>
        <taxon>Tracheophyta</taxon>
        <taxon>Spermatophyta</taxon>
        <taxon>Magnoliopsida</taxon>
        <taxon>Ranunculales</taxon>
        <taxon>Circaeasteraceae</taxon>
        <taxon>Kingdonia</taxon>
    </lineage>
</organism>
<dbReference type="PANTHER" id="PTHR12460">
    <property type="entry name" value="CYCLIN-DEPENDENT KINASE INHIBITOR-RELATED PROTEIN"/>
    <property type="match status" value="1"/>
</dbReference>
<dbReference type="CDD" id="cd16981">
    <property type="entry name" value="CID_RPRD_like"/>
    <property type="match status" value="1"/>
</dbReference>
<dbReference type="GO" id="GO:0031124">
    <property type="term" value="P:mRNA 3'-end processing"/>
    <property type="evidence" value="ECO:0007669"/>
    <property type="project" value="TreeGrafter"/>
</dbReference>
<dbReference type="GO" id="GO:0000993">
    <property type="term" value="F:RNA polymerase II complex binding"/>
    <property type="evidence" value="ECO:0007669"/>
    <property type="project" value="TreeGrafter"/>
</dbReference>
<dbReference type="AlphaFoldDB" id="A0A7J7LZ31"/>
<gene>
    <name evidence="3" type="ORF">GIB67_006751</name>
</gene>
<comment type="caution">
    <text evidence="3">The sequence shown here is derived from an EMBL/GenBank/DDBJ whole genome shotgun (WGS) entry which is preliminary data.</text>
</comment>
<keyword evidence="4" id="KW-1185">Reference proteome</keyword>
<dbReference type="OrthoDB" id="10069473at2759"/>
<sequence length="160" mass="18366">VKLRLRSQFFEIEACLVLPFLISLSKLGSICYVVAEKEGRKEGKMSTPFSGEILSEKLSKLNNSQASIETLSHWCIYHRNEANHIVKTWDRLFSSSGKEQRVAFLYLANDIIQNSRRKGSEFVSEFWKVLPASLKDVYENSDEQGKKAVSRLVNSFCFTY</sequence>